<evidence type="ECO:0000256" key="1">
    <source>
        <dbReference type="ARBA" id="ARBA00004202"/>
    </source>
</evidence>
<dbReference type="InterPro" id="IPR017871">
    <property type="entry name" value="ABC_transporter-like_CS"/>
</dbReference>
<dbReference type="SUPFAM" id="SSF52540">
    <property type="entry name" value="P-loop containing nucleoside triphosphate hydrolases"/>
    <property type="match status" value="1"/>
</dbReference>
<dbReference type="InterPro" id="IPR027417">
    <property type="entry name" value="P-loop_NTPase"/>
</dbReference>
<evidence type="ECO:0000259" key="7">
    <source>
        <dbReference type="PROSITE" id="PS50893"/>
    </source>
</evidence>
<dbReference type="SMART" id="SM00382">
    <property type="entry name" value="AAA"/>
    <property type="match status" value="1"/>
</dbReference>
<reference evidence="9" key="1">
    <citation type="journal article" date="2013" name="Genome Announc.">
        <title>Whole-Genome Sequencing of Lactobacillus shenzhenensis Strain LY-73T.</title>
        <authorList>
            <person name="Lin Z."/>
            <person name="Liu Z."/>
            <person name="Yang R."/>
            <person name="Zou Y."/>
            <person name="Wan D."/>
            <person name="Chen J."/>
            <person name="Guo M."/>
            <person name="Zhao J."/>
            <person name="Fang C."/>
            <person name="Yang R."/>
            <person name="Liu F."/>
        </authorList>
    </citation>
    <scope>NUCLEOTIDE SEQUENCE [LARGE SCALE GENOMIC DNA]</scope>
    <source>
        <strain evidence="9">LY-73</strain>
    </source>
</reference>
<dbReference type="eggNOG" id="COG1101">
    <property type="taxonomic scope" value="Bacteria"/>
</dbReference>
<keyword evidence="5" id="KW-0067">ATP-binding</keyword>
<evidence type="ECO:0000256" key="5">
    <source>
        <dbReference type="ARBA" id="ARBA00022840"/>
    </source>
</evidence>
<evidence type="ECO:0000313" key="9">
    <source>
        <dbReference type="Proteomes" id="UP000030647"/>
    </source>
</evidence>
<dbReference type="STRING" id="1231336.L248_2733"/>
<dbReference type="HOGENOM" id="CLU_000604_1_22_9"/>
<sequence>MTNNAVLTIRDLNQYFEQGTINETHALQGINLTVTDGEFVTIIGGNGAGKSTLLNSIAGTLPIDAGQVILAGRDITYDDVTARARWIARVFQDPKMGTAQRLSVAENMALAAKRGEHHSLFRIGTPHAARPRFQEALKRLNLGLEDRLDTEIGLLSGGQRQAITLLMATLQKPKLLLLDEHTAALDPKTSATVLHLTNQLVQEEDLTTLMITHNMQDAIKYGNRLLMLDHGKIVVDVAGEQKQHLTVPDLLELFNKASQEEMTDDELLLARDE</sequence>
<dbReference type="InterPro" id="IPR050166">
    <property type="entry name" value="ABC_transporter_ATP-bind"/>
</dbReference>
<dbReference type="InterPro" id="IPR003439">
    <property type="entry name" value="ABC_transporter-like_ATP-bd"/>
</dbReference>
<dbReference type="PANTHER" id="PTHR42788">
    <property type="entry name" value="TAURINE IMPORT ATP-BINDING PROTEIN-RELATED"/>
    <property type="match status" value="1"/>
</dbReference>
<dbReference type="Pfam" id="PF00005">
    <property type="entry name" value="ABC_tran"/>
    <property type="match status" value="1"/>
</dbReference>
<evidence type="ECO:0000256" key="2">
    <source>
        <dbReference type="ARBA" id="ARBA00022448"/>
    </source>
</evidence>
<keyword evidence="9" id="KW-1185">Reference proteome</keyword>
<evidence type="ECO:0000313" key="8">
    <source>
        <dbReference type="EMBL" id="ERL65334.1"/>
    </source>
</evidence>
<dbReference type="Proteomes" id="UP000030647">
    <property type="component" value="Unassembled WGS sequence"/>
</dbReference>
<keyword evidence="2" id="KW-0813">Transport</keyword>
<organism evidence="8 9">
    <name type="scientific">Schleiferilactobacillus shenzhenensis LY-73</name>
    <dbReference type="NCBI Taxonomy" id="1231336"/>
    <lineage>
        <taxon>Bacteria</taxon>
        <taxon>Bacillati</taxon>
        <taxon>Bacillota</taxon>
        <taxon>Bacilli</taxon>
        <taxon>Lactobacillales</taxon>
        <taxon>Lactobacillaceae</taxon>
        <taxon>Schleiferilactobacillus</taxon>
    </lineage>
</organism>
<dbReference type="GO" id="GO:0005524">
    <property type="term" value="F:ATP binding"/>
    <property type="evidence" value="ECO:0007669"/>
    <property type="project" value="UniProtKB-KW"/>
</dbReference>
<dbReference type="OrthoDB" id="9776369at2"/>
<protein>
    <recommendedName>
        <fullName evidence="7">ABC transporter domain-containing protein</fullName>
    </recommendedName>
</protein>
<keyword evidence="3" id="KW-1003">Cell membrane</keyword>
<proteinExistence type="predicted"/>
<evidence type="ECO:0000256" key="3">
    <source>
        <dbReference type="ARBA" id="ARBA00022475"/>
    </source>
</evidence>
<keyword evidence="4" id="KW-0547">Nucleotide-binding</keyword>
<gene>
    <name evidence="8" type="ORF">L248_2733</name>
</gene>
<feature type="domain" description="ABC transporter" evidence="7">
    <location>
        <begin position="7"/>
        <end position="255"/>
    </location>
</feature>
<keyword evidence="6" id="KW-0472">Membrane</keyword>
<name>U4TMC6_9LACO</name>
<dbReference type="PANTHER" id="PTHR42788:SF7">
    <property type="entry name" value="NITRATE ABC TRANSPORTER ATP-BINDING PROTEIN"/>
    <property type="match status" value="1"/>
</dbReference>
<dbReference type="GO" id="GO:0016887">
    <property type="term" value="F:ATP hydrolysis activity"/>
    <property type="evidence" value="ECO:0007669"/>
    <property type="project" value="InterPro"/>
</dbReference>
<accession>U4TMC6</accession>
<dbReference type="Gene3D" id="3.40.50.300">
    <property type="entry name" value="P-loop containing nucleotide triphosphate hydrolases"/>
    <property type="match status" value="1"/>
</dbReference>
<evidence type="ECO:0000256" key="4">
    <source>
        <dbReference type="ARBA" id="ARBA00022741"/>
    </source>
</evidence>
<comment type="subcellular location">
    <subcellularLocation>
        <location evidence="1">Cell membrane</location>
        <topology evidence="1">Peripheral membrane protein</topology>
    </subcellularLocation>
</comment>
<dbReference type="PROSITE" id="PS50893">
    <property type="entry name" value="ABC_TRANSPORTER_2"/>
    <property type="match status" value="1"/>
</dbReference>
<dbReference type="InterPro" id="IPR003593">
    <property type="entry name" value="AAA+_ATPase"/>
</dbReference>
<dbReference type="PROSITE" id="PS00211">
    <property type="entry name" value="ABC_TRANSPORTER_1"/>
    <property type="match status" value="1"/>
</dbReference>
<dbReference type="EMBL" id="KI271587">
    <property type="protein sequence ID" value="ERL65334.1"/>
    <property type="molecule type" value="Genomic_DNA"/>
</dbReference>
<dbReference type="GO" id="GO:0005886">
    <property type="term" value="C:plasma membrane"/>
    <property type="evidence" value="ECO:0007669"/>
    <property type="project" value="UniProtKB-SubCell"/>
</dbReference>
<dbReference type="RefSeq" id="WP_022529320.1">
    <property type="nucleotide sequence ID" value="NZ_KI271587.1"/>
</dbReference>
<evidence type="ECO:0000256" key="6">
    <source>
        <dbReference type="ARBA" id="ARBA00023136"/>
    </source>
</evidence>
<dbReference type="AlphaFoldDB" id="U4TMC6"/>